<feature type="short sequence motif" description="GXSXG" evidence="2">
    <location>
        <begin position="134"/>
        <end position="138"/>
    </location>
</feature>
<feature type="compositionally biased region" description="Basic and acidic residues" evidence="3">
    <location>
        <begin position="7"/>
        <end position="24"/>
    </location>
</feature>
<feature type="active site" description="Proton acceptor" evidence="2">
    <location>
        <position position="278"/>
    </location>
</feature>
<dbReference type="OrthoDB" id="412240at2759"/>
<dbReference type="InterPro" id="IPR011992">
    <property type="entry name" value="EF-hand-dom_pair"/>
</dbReference>
<evidence type="ECO:0000256" key="3">
    <source>
        <dbReference type="SAM" id="MobiDB-lite"/>
    </source>
</evidence>
<evidence type="ECO:0000256" key="2">
    <source>
        <dbReference type="PROSITE-ProRule" id="PRU01161"/>
    </source>
</evidence>
<feature type="short sequence motif" description="DGA/G" evidence="2">
    <location>
        <begin position="278"/>
        <end position="280"/>
    </location>
</feature>
<keyword evidence="1 2" id="KW-0443">Lipid metabolism</keyword>
<keyword evidence="2" id="KW-0442">Lipid degradation</keyword>
<organism evidence="6 7">
    <name type="scientific">Strongylocentrotus purpuratus</name>
    <name type="common">Purple sea urchin</name>
    <dbReference type="NCBI Taxonomy" id="7668"/>
    <lineage>
        <taxon>Eukaryota</taxon>
        <taxon>Metazoa</taxon>
        <taxon>Echinodermata</taxon>
        <taxon>Eleutherozoa</taxon>
        <taxon>Echinozoa</taxon>
        <taxon>Echinoidea</taxon>
        <taxon>Euechinoidea</taxon>
        <taxon>Echinacea</taxon>
        <taxon>Camarodonta</taxon>
        <taxon>Echinidea</taxon>
        <taxon>Strongylocentrotidae</taxon>
        <taxon>Strongylocentrotus</taxon>
    </lineage>
</organism>
<dbReference type="KEGG" id="spu:587671"/>
<dbReference type="Gene3D" id="3.40.1090.10">
    <property type="entry name" value="Cytosolic phospholipase A2 catalytic domain"/>
    <property type="match status" value="2"/>
</dbReference>
<dbReference type="OMA" id="MSTHEDY"/>
<dbReference type="PROSITE" id="PS51635">
    <property type="entry name" value="PNPLA"/>
    <property type="match status" value="1"/>
</dbReference>
<dbReference type="GO" id="GO:0016787">
    <property type="term" value="F:hydrolase activity"/>
    <property type="evidence" value="ECO:0007669"/>
    <property type="project" value="UniProtKB-UniRule"/>
</dbReference>
<feature type="active site" description="Nucleophile" evidence="2">
    <location>
        <position position="136"/>
    </location>
</feature>
<name>A0A7M7P242_STRPU</name>
<reference evidence="7" key="1">
    <citation type="submission" date="2015-02" db="EMBL/GenBank/DDBJ databases">
        <title>Genome sequencing for Strongylocentrotus purpuratus.</title>
        <authorList>
            <person name="Murali S."/>
            <person name="Liu Y."/>
            <person name="Vee V."/>
            <person name="English A."/>
            <person name="Wang M."/>
            <person name="Skinner E."/>
            <person name="Han Y."/>
            <person name="Muzny D.M."/>
            <person name="Worley K.C."/>
            <person name="Gibbs R.A."/>
        </authorList>
    </citation>
    <scope>NUCLEOTIDE SEQUENCE</scope>
</reference>
<dbReference type="RefSeq" id="XP_030844667.1">
    <property type="nucleotide sequence ID" value="XM_030988807.1"/>
</dbReference>
<accession>A0A7M7P242</accession>
<dbReference type="InParanoid" id="A0A7M7P242"/>
<dbReference type="SUPFAM" id="SSF47473">
    <property type="entry name" value="EF-hand"/>
    <property type="match status" value="1"/>
</dbReference>
<dbReference type="GeneID" id="587671"/>
<evidence type="ECO:0000313" key="7">
    <source>
        <dbReference type="Proteomes" id="UP000007110"/>
    </source>
</evidence>
<dbReference type="InterPro" id="IPR016035">
    <property type="entry name" value="Acyl_Trfase/lysoPLipase"/>
</dbReference>
<proteinExistence type="predicted"/>
<dbReference type="InterPro" id="IPR002641">
    <property type="entry name" value="PNPLA_dom"/>
</dbReference>
<dbReference type="GO" id="GO:0016042">
    <property type="term" value="P:lipid catabolic process"/>
    <property type="evidence" value="ECO:0007669"/>
    <property type="project" value="UniProtKB-UniRule"/>
</dbReference>
<keyword evidence="2" id="KW-0378">Hydrolase</keyword>
<dbReference type="PROSITE" id="PS50222">
    <property type="entry name" value="EF_HAND_2"/>
    <property type="match status" value="2"/>
</dbReference>
<dbReference type="InterPro" id="IPR002048">
    <property type="entry name" value="EF_hand_dom"/>
</dbReference>
<dbReference type="InterPro" id="IPR052580">
    <property type="entry name" value="Lipid_Hydrolase"/>
</dbReference>
<dbReference type="Gene3D" id="1.10.238.10">
    <property type="entry name" value="EF-hand"/>
    <property type="match status" value="1"/>
</dbReference>
<dbReference type="Proteomes" id="UP000007110">
    <property type="component" value="Unassembled WGS sequence"/>
</dbReference>
<dbReference type="EnsemblMetazoa" id="XM_030988807">
    <property type="protein sequence ID" value="XP_030844667"/>
    <property type="gene ID" value="LOC587671"/>
</dbReference>
<feature type="domain" description="EF-hand" evidence="4">
    <location>
        <begin position="385"/>
        <end position="420"/>
    </location>
</feature>
<feature type="region of interest" description="Disordered" evidence="3">
    <location>
        <begin position="1"/>
        <end position="34"/>
    </location>
</feature>
<dbReference type="GO" id="GO:0005509">
    <property type="term" value="F:calcium ion binding"/>
    <property type="evidence" value="ECO:0007669"/>
    <property type="project" value="InterPro"/>
</dbReference>
<evidence type="ECO:0000259" key="5">
    <source>
        <dbReference type="PROSITE" id="PS51635"/>
    </source>
</evidence>
<dbReference type="PANTHER" id="PTHR46394:SF1">
    <property type="entry name" value="PNPLA DOMAIN-CONTAINING PROTEIN"/>
    <property type="match status" value="1"/>
</dbReference>
<dbReference type="SMART" id="SM00054">
    <property type="entry name" value="EFh"/>
    <property type="match status" value="2"/>
</dbReference>
<dbReference type="PANTHER" id="PTHR46394">
    <property type="entry name" value="ANNEXIN"/>
    <property type="match status" value="1"/>
</dbReference>
<dbReference type="AlphaFoldDB" id="A0A7M7P242"/>
<feature type="domain" description="EF-hand" evidence="4">
    <location>
        <begin position="430"/>
        <end position="465"/>
    </location>
</feature>
<sequence>MGSYMSTHEDYKHVDEQGERPAKDEADDTATGNDIIEDEFSDIDEILKDYDFPFENLILEGGGAQGNAYIGAIQVRNCVEMYICVNLLSAEFIHCHMLNTGVNRFQQAMDSQFTESYREMGKRGYLKKLRRFGGTSIGAFTACFLAVGHGPDKFDEILNGPQIKELLDASFGKLSLVPNLYLHMGWHPGKAIDKFLGDAIAEKMDENPDATFKQLYDKTGIELCVVVTNLSTMMEEYCHVKTTPDMSMRLAVRMSTSIPGVLFPVTRTDNGRNDMYIDGGVICNYPVHCFDGWWLSMKPKDSFFKKMSPLQDGAKLLTKKERFGDPNEKTFGMIIYSDYDSHVLPTNSELEAINYPLPDTKLVRAHEQMTQNRKTGMEKHKQVQEAMEHFWNDLHMEDRDGDSEIDRKELRKVFEHTNEFTQEDILTLFGKALTADEVFDLLDTNKDNKIVYSELMRLANKKGVGLHEQHIGSGRQDIRSSTEFGIGIFKALLMNVKRAFLGGDDIERTVLINTVYYQSFDFEPQTEDLDFLVEQGRRGFLKFLKYHAIKDASKQDQACST</sequence>
<dbReference type="CDD" id="cd07207">
    <property type="entry name" value="Pat_ExoU_VipD_like"/>
    <property type="match status" value="1"/>
</dbReference>
<evidence type="ECO:0000256" key="1">
    <source>
        <dbReference type="ARBA" id="ARBA00023098"/>
    </source>
</evidence>
<reference evidence="6" key="2">
    <citation type="submission" date="2021-01" db="UniProtKB">
        <authorList>
            <consortium name="EnsemblMetazoa"/>
        </authorList>
    </citation>
    <scope>IDENTIFICATION</scope>
</reference>
<feature type="domain" description="PNPLA" evidence="5">
    <location>
        <begin position="57"/>
        <end position="291"/>
    </location>
</feature>
<protein>
    <submittedName>
        <fullName evidence="6">Uncharacterized protein</fullName>
    </submittedName>
</protein>
<evidence type="ECO:0000259" key="4">
    <source>
        <dbReference type="PROSITE" id="PS50222"/>
    </source>
</evidence>
<dbReference type="SUPFAM" id="SSF52151">
    <property type="entry name" value="FabD/lysophospholipase-like"/>
    <property type="match status" value="1"/>
</dbReference>
<evidence type="ECO:0000313" key="6">
    <source>
        <dbReference type="EnsemblMetazoa" id="XP_030844667"/>
    </source>
</evidence>
<keyword evidence="7" id="KW-1185">Reference proteome</keyword>
<dbReference type="Pfam" id="PF01734">
    <property type="entry name" value="Patatin"/>
    <property type="match status" value="1"/>
</dbReference>
<feature type="short sequence motif" description="GXGXXG" evidence="2">
    <location>
        <begin position="61"/>
        <end position="66"/>
    </location>
</feature>